<protein>
    <submittedName>
        <fullName evidence="1">Uncharacterized protein</fullName>
    </submittedName>
</protein>
<proteinExistence type="predicted"/>
<sequence length="44" mass="4727">MEVQAEEAGEKVFSVNIGKPFKGSALVAAPGKLYLLIKFGFLLD</sequence>
<dbReference type="Proteomes" id="UP000054630">
    <property type="component" value="Unassembled WGS sequence"/>
</dbReference>
<organism evidence="1 2">
    <name type="scientific">Trichinella nelsoni</name>
    <dbReference type="NCBI Taxonomy" id="6336"/>
    <lineage>
        <taxon>Eukaryota</taxon>
        <taxon>Metazoa</taxon>
        <taxon>Ecdysozoa</taxon>
        <taxon>Nematoda</taxon>
        <taxon>Enoplea</taxon>
        <taxon>Dorylaimia</taxon>
        <taxon>Trichinellida</taxon>
        <taxon>Trichinellidae</taxon>
        <taxon>Trichinella</taxon>
    </lineage>
</organism>
<keyword evidence="2" id="KW-1185">Reference proteome</keyword>
<reference evidence="1 2" key="1">
    <citation type="submission" date="2015-01" db="EMBL/GenBank/DDBJ databases">
        <title>Evolution of Trichinella species and genotypes.</title>
        <authorList>
            <person name="Korhonen P.K."/>
            <person name="Edoardo P."/>
            <person name="Giuseppe L.R."/>
            <person name="Gasser R.B."/>
        </authorList>
    </citation>
    <scope>NUCLEOTIDE SEQUENCE [LARGE SCALE GENOMIC DNA]</scope>
    <source>
        <strain evidence="1">ISS37</strain>
    </source>
</reference>
<evidence type="ECO:0000313" key="1">
    <source>
        <dbReference type="EMBL" id="KRX12483.1"/>
    </source>
</evidence>
<evidence type="ECO:0000313" key="2">
    <source>
        <dbReference type="Proteomes" id="UP000054630"/>
    </source>
</evidence>
<accession>A0A0V0RDB0</accession>
<comment type="caution">
    <text evidence="1">The sequence shown here is derived from an EMBL/GenBank/DDBJ whole genome shotgun (WGS) entry which is preliminary data.</text>
</comment>
<dbReference type="EMBL" id="JYDL01000373">
    <property type="protein sequence ID" value="KRX12483.1"/>
    <property type="molecule type" value="Genomic_DNA"/>
</dbReference>
<dbReference type="AlphaFoldDB" id="A0A0V0RDB0"/>
<gene>
    <name evidence="1" type="ORF">T07_6032</name>
</gene>
<name>A0A0V0RDB0_9BILA</name>